<dbReference type="Proteomes" id="UP000504637">
    <property type="component" value="Unplaced"/>
</dbReference>
<feature type="compositionally biased region" description="Pro residues" evidence="1">
    <location>
        <begin position="329"/>
        <end position="340"/>
    </location>
</feature>
<proteinExistence type="predicted"/>
<feature type="region of interest" description="Disordered" evidence="1">
    <location>
        <begin position="1"/>
        <end position="47"/>
    </location>
</feature>
<dbReference type="GeneID" id="54358060"/>
<reference evidence="3" key="1">
    <citation type="submission" date="2020-01" db="EMBL/GenBank/DDBJ databases">
        <authorList>
            <consortium name="DOE Joint Genome Institute"/>
            <person name="Haridas S."/>
            <person name="Albert R."/>
            <person name="Binder M."/>
            <person name="Bloem J."/>
            <person name="Labutti K."/>
            <person name="Salamov A."/>
            <person name="Andreopoulos B."/>
            <person name="Baker S.E."/>
            <person name="Barry K."/>
            <person name="Bills G."/>
            <person name="Bluhm B.H."/>
            <person name="Cannon C."/>
            <person name="Castanera R."/>
            <person name="Culley D.E."/>
            <person name="Daum C."/>
            <person name="Ezra D."/>
            <person name="Gonzalez J.B."/>
            <person name="Henrissat B."/>
            <person name="Kuo A."/>
            <person name="Liang C."/>
            <person name="Lipzen A."/>
            <person name="Lutzoni F."/>
            <person name="Magnuson J."/>
            <person name="Mondo S."/>
            <person name="Nolan M."/>
            <person name="Ohm R."/>
            <person name="Pangilinan J."/>
            <person name="Park H.-J."/>
            <person name="Ramirez L."/>
            <person name="Alfaro M."/>
            <person name="Sun H."/>
            <person name="Tritt A."/>
            <person name="Yoshinaga Y."/>
            <person name="Zwiers L.-H."/>
            <person name="Turgeon B.G."/>
            <person name="Goodwin S.B."/>
            <person name="Spatafora J.W."/>
            <person name="Crous P.W."/>
            <person name="Grigoriev I.V."/>
        </authorList>
    </citation>
    <scope>NUCLEOTIDE SEQUENCE</scope>
    <source>
        <strain evidence="3">CBS 342.82</strain>
    </source>
</reference>
<feature type="region of interest" description="Disordered" evidence="1">
    <location>
        <begin position="151"/>
        <end position="212"/>
    </location>
</feature>
<keyword evidence="2" id="KW-1185">Reference proteome</keyword>
<feature type="compositionally biased region" description="Pro residues" evidence="1">
    <location>
        <begin position="270"/>
        <end position="290"/>
    </location>
</feature>
<feature type="compositionally biased region" description="Basic and acidic residues" evidence="1">
    <location>
        <begin position="151"/>
        <end position="160"/>
    </location>
</feature>
<reference evidence="3" key="2">
    <citation type="submission" date="2020-04" db="EMBL/GenBank/DDBJ databases">
        <authorList>
            <consortium name="NCBI Genome Project"/>
        </authorList>
    </citation>
    <scope>NUCLEOTIDE SEQUENCE</scope>
    <source>
        <strain evidence="3">CBS 342.82</strain>
    </source>
</reference>
<name>A0A6J3MJC4_9PEZI</name>
<feature type="region of interest" description="Disordered" evidence="1">
    <location>
        <begin position="380"/>
        <end position="399"/>
    </location>
</feature>
<evidence type="ECO:0000313" key="3">
    <source>
        <dbReference type="RefSeq" id="XP_033464875.1"/>
    </source>
</evidence>
<evidence type="ECO:0000313" key="2">
    <source>
        <dbReference type="Proteomes" id="UP000504637"/>
    </source>
</evidence>
<gene>
    <name evidence="3" type="ORF">K489DRAFT_29389</name>
</gene>
<organism evidence="3">
    <name type="scientific">Dissoconium aciculare CBS 342.82</name>
    <dbReference type="NCBI Taxonomy" id="1314786"/>
    <lineage>
        <taxon>Eukaryota</taxon>
        <taxon>Fungi</taxon>
        <taxon>Dikarya</taxon>
        <taxon>Ascomycota</taxon>
        <taxon>Pezizomycotina</taxon>
        <taxon>Dothideomycetes</taxon>
        <taxon>Dothideomycetidae</taxon>
        <taxon>Mycosphaerellales</taxon>
        <taxon>Dissoconiaceae</taxon>
        <taxon>Dissoconium</taxon>
    </lineage>
</organism>
<dbReference type="RefSeq" id="XP_033464875.1">
    <property type="nucleotide sequence ID" value="XM_033600260.1"/>
</dbReference>
<accession>A0A6J3MJC4</accession>
<feature type="compositionally biased region" description="Basic residues" evidence="1">
    <location>
        <begin position="389"/>
        <end position="399"/>
    </location>
</feature>
<feature type="region of interest" description="Disordered" evidence="1">
    <location>
        <begin position="237"/>
        <end position="356"/>
    </location>
</feature>
<evidence type="ECO:0000256" key="1">
    <source>
        <dbReference type="SAM" id="MobiDB-lite"/>
    </source>
</evidence>
<sequence>MRTGDIQHTPARSEGQASPRRDNSLTRNLPAAREIASQAASDSKNRDQLVLSSDLGDDLEAVVFEREGRLERLITNSRSGRPTMILISRLAQELRCVSDAIAAQKDESLQADIPDHGSTLSKSSGSCRRPFFEFDDFPSWTMAHDIDTPEARNHISDHDSPGAAISSRRWHGHDQRSDSEGDSLEYQARGLSPASDSIIVEQRDQTMSDDAGTGLTIAEKKLLREYGLLESLSQFRSRPADRTYDQIPGPPTSPLTSPTHNLDEHDPTATAPPAPSTDAPPPGVAIPRPSPEAHLLDPTTSSSSGAQAAPTPSGGAPTGSSQQSVPGPSTQPTPATPEVPLPIKRPTRSSVTKADHEVIRTAIRMQRSFATMPAVGAIRTAAAKERSERRRRLASHRLS</sequence>
<protein>
    <submittedName>
        <fullName evidence="3">Uncharacterized protein</fullName>
    </submittedName>
</protein>
<dbReference type="OrthoDB" id="270171at2759"/>
<dbReference type="AlphaFoldDB" id="A0A6J3MJC4"/>
<feature type="compositionally biased region" description="Polar residues" evidence="1">
    <location>
        <begin position="318"/>
        <end position="328"/>
    </location>
</feature>
<reference evidence="3" key="3">
    <citation type="submission" date="2025-08" db="UniProtKB">
        <authorList>
            <consortium name="RefSeq"/>
        </authorList>
    </citation>
    <scope>IDENTIFICATION</scope>
    <source>
        <strain evidence="3">CBS 342.82</strain>
    </source>
</reference>